<sequence length="65" mass="7463">MRMSPIFMALLYFAMGVAFTYIAAHSAEESLWNFRTLLPALIATFNFAVTIRLIITYMKIKKANK</sequence>
<organism evidence="2 3">
    <name type="scientific">Halobacillus naozhouensis</name>
    <dbReference type="NCBI Taxonomy" id="554880"/>
    <lineage>
        <taxon>Bacteria</taxon>
        <taxon>Bacillati</taxon>
        <taxon>Bacillota</taxon>
        <taxon>Bacilli</taxon>
        <taxon>Bacillales</taxon>
        <taxon>Bacillaceae</taxon>
        <taxon>Halobacillus</taxon>
    </lineage>
</organism>
<reference evidence="2 3" key="1">
    <citation type="submission" date="2023-04" db="EMBL/GenBank/DDBJ databases">
        <title>Genome sequence of Halobacillus naozhouensis KACC 21980.</title>
        <authorList>
            <person name="Kim S."/>
            <person name="Heo J."/>
            <person name="Kwon S.-W."/>
        </authorList>
    </citation>
    <scope>NUCLEOTIDE SEQUENCE [LARGE SCALE GENOMIC DNA]</scope>
    <source>
        <strain evidence="2 3">KCTC 13234</strain>
    </source>
</reference>
<proteinExistence type="predicted"/>
<gene>
    <name evidence="2" type="ORF">P9989_02485</name>
</gene>
<dbReference type="Proteomes" id="UP001221597">
    <property type="component" value="Chromosome"/>
</dbReference>
<evidence type="ECO:0000256" key="1">
    <source>
        <dbReference type="SAM" id="Phobius"/>
    </source>
</evidence>
<keyword evidence="1" id="KW-1133">Transmembrane helix</keyword>
<dbReference type="Pfam" id="PF14146">
    <property type="entry name" value="DUF4305"/>
    <property type="match status" value="1"/>
</dbReference>
<dbReference type="EMBL" id="CP121671">
    <property type="protein sequence ID" value="WFT75284.1"/>
    <property type="molecule type" value="Genomic_DNA"/>
</dbReference>
<dbReference type="InterPro" id="IPR025426">
    <property type="entry name" value="DUF4305"/>
</dbReference>
<protein>
    <submittedName>
        <fullName evidence="2">YdiK family protein</fullName>
    </submittedName>
</protein>
<name>A0ABY8IYG8_9BACI</name>
<accession>A0ABY8IYG8</accession>
<feature type="transmembrane region" description="Helical" evidence="1">
    <location>
        <begin position="34"/>
        <end position="55"/>
    </location>
</feature>
<keyword evidence="1" id="KW-0472">Membrane</keyword>
<dbReference type="RefSeq" id="WP_283077250.1">
    <property type="nucleotide sequence ID" value="NZ_CP121671.1"/>
</dbReference>
<keyword evidence="3" id="KW-1185">Reference proteome</keyword>
<keyword evidence="1" id="KW-0812">Transmembrane</keyword>
<evidence type="ECO:0000313" key="3">
    <source>
        <dbReference type="Proteomes" id="UP001221597"/>
    </source>
</evidence>
<evidence type="ECO:0000313" key="2">
    <source>
        <dbReference type="EMBL" id="WFT75284.1"/>
    </source>
</evidence>